<accession>A0ABV8GML3</accession>
<keyword evidence="2" id="KW-0808">Transferase</keyword>
<evidence type="ECO:0000256" key="3">
    <source>
        <dbReference type="ARBA" id="ARBA00022741"/>
    </source>
</evidence>
<keyword evidence="10" id="KW-1185">Reference proteome</keyword>
<feature type="domain" description="FHA" evidence="7">
    <location>
        <begin position="1"/>
        <end position="46"/>
    </location>
</feature>
<dbReference type="PANTHER" id="PTHR43289:SF34">
    <property type="entry name" value="SERINE_THREONINE-PROTEIN KINASE YBDM-RELATED"/>
    <property type="match status" value="1"/>
</dbReference>
<dbReference type="CDD" id="cd14014">
    <property type="entry name" value="STKc_PknB_like"/>
    <property type="match status" value="1"/>
</dbReference>
<organism evidence="9 10">
    <name type="scientific">Nonomuraea purpurea</name>
    <dbReference type="NCBI Taxonomy" id="1849276"/>
    <lineage>
        <taxon>Bacteria</taxon>
        <taxon>Bacillati</taxon>
        <taxon>Actinomycetota</taxon>
        <taxon>Actinomycetes</taxon>
        <taxon>Streptosporangiales</taxon>
        <taxon>Streptosporangiaceae</taxon>
        <taxon>Nonomuraea</taxon>
    </lineage>
</organism>
<evidence type="ECO:0000256" key="2">
    <source>
        <dbReference type="ARBA" id="ARBA00022679"/>
    </source>
</evidence>
<feature type="domain" description="Protein kinase" evidence="8">
    <location>
        <begin position="133"/>
        <end position="393"/>
    </location>
</feature>
<reference evidence="10" key="1">
    <citation type="journal article" date="2019" name="Int. J. Syst. Evol. Microbiol.">
        <title>The Global Catalogue of Microorganisms (GCM) 10K type strain sequencing project: providing services to taxonomists for standard genome sequencing and annotation.</title>
        <authorList>
            <consortium name="The Broad Institute Genomics Platform"/>
            <consortium name="The Broad Institute Genome Sequencing Center for Infectious Disease"/>
            <person name="Wu L."/>
            <person name="Ma J."/>
        </authorList>
    </citation>
    <scope>NUCLEOTIDE SEQUENCE [LARGE SCALE GENOMIC DNA]</scope>
    <source>
        <strain evidence="10">TBRC 1276</strain>
    </source>
</reference>
<dbReference type="SUPFAM" id="SSF56112">
    <property type="entry name" value="Protein kinase-like (PK-like)"/>
    <property type="match status" value="1"/>
</dbReference>
<dbReference type="Gene3D" id="2.60.200.20">
    <property type="match status" value="1"/>
</dbReference>
<evidence type="ECO:0000256" key="6">
    <source>
        <dbReference type="PROSITE-ProRule" id="PRU10141"/>
    </source>
</evidence>
<sequence>MDPCSPRLPDDGTVSRHHCMLDINPPEIRIRDFGSLNGTYVNGNKIGQRDKGLSPEEAATLRFPEHDLVDGDEIQLGETVFRVDVHAPAPAPRPATAIMPVGTLSGDDPDAKVRSLIDLAPGGESGLASIAGYELLRTLGRGGMGAVYLVYDPRAERQVALKLMLPKVAAQAEARLRFLQEAAFSATLRHPNIAALYDYGYADGAFFFTLEYCPGGSLDQLLRQRGGTLPVGETVPLIVQALDGLAHAHANTVVHRDLSPHNILLADVPKIADFGLAKSFDQNGLSGLTRTGAAAGKPFFMPRQQVVQFKNADPAVDVWAVAATLYHCLTGAYPRDFTPAKDVWQTVLQSPAVPIRRRDPSIPSPLADVIDHALGERPAIGFQTATDFRQALLAACP</sequence>
<evidence type="ECO:0000256" key="5">
    <source>
        <dbReference type="ARBA" id="ARBA00022840"/>
    </source>
</evidence>
<evidence type="ECO:0000256" key="4">
    <source>
        <dbReference type="ARBA" id="ARBA00022777"/>
    </source>
</evidence>
<dbReference type="PROSITE" id="PS50006">
    <property type="entry name" value="FHA_DOMAIN"/>
    <property type="match status" value="1"/>
</dbReference>
<dbReference type="InterPro" id="IPR008266">
    <property type="entry name" value="Tyr_kinase_AS"/>
</dbReference>
<dbReference type="SUPFAM" id="SSF49879">
    <property type="entry name" value="SMAD/FHA domain"/>
    <property type="match status" value="1"/>
</dbReference>
<dbReference type="Proteomes" id="UP001595851">
    <property type="component" value="Unassembled WGS sequence"/>
</dbReference>
<evidence type="ECO:0000259" key="8">
    <source>
        <dbReference type="PROSITE" id="PS50011"/>
    </source>
</evidence>
<dbReference type="EMBL" id="JBHSBI010000033">
    <property type="protein sequence ID" value="MFC4014184.1"/>
    <property type="molecule type" value="Genomic_DNA"/>
</dbReference>
<dbReference type="PROSITE" id="PS00107">
    <property type="entry name" value="PROTEIN_KINASE_ATP"/>
    <property type="match status" value="1"/>
</dbReference>
<evidence type="ECO:0000256" key="1">
    <source>
        <dbReference type="ARBA" id="ARBA00022553"/>
    </source>
</evidence>
<comment type="caution">
    <text evidence="9">The sequence shown here is derived from an EMBL/GenBank/DDBJ whole genome shotgun (WGS) entry which is preliminary data.</text>
</comment>
<keyword evidence="4 9" id="KW-0418">Kinase</keyword>
<keyword evidence="3 6" id="KW-0547">Nucleotide-binding</keyword>
<dbReference type="SMART" id="SM00240">
    <property type="entry name" value="FHA"/>
    <property type="match status" value="1"/>
</dbReference>
<dbReference type="Gene3D" id="3.30.200.20">
    <property type="entry name" value="Phosphorylase Kinase, domain 1"/>
    <property type="match status" value="1"/>
</dbReference>
<protein>
    <submittedName>
        <fullName evidence="9">Protein kinase</fullName>
    </submittedName>
</protein>
<dbReference type="InterPro" id="IPR011009">
    <property type="entry name" value="Kinase-like_dom_sf"/>
</dbReference>
<keyword evidence="1" id="KW-0597">Phosphoprotein</keyword>
<dbReference type="GO" id="GO:0016301">
    <property type="term" value="F:kinase activity"/>
    <property type="evidence" value="ECO:0007669"/>
    <property type="project" value="UniProtKB-KW"/>
</dbReference>
<name>A0ABV8GML3_9ACTN</name>
<dbReference type="InterPro" id="IPR000253">
    <property type="entry name" value="FHA_dom"/>
</dbReference>
<dbReference type="Pfam" id="PF00498">
    <property type="entry name" value="FHA"/>
    <property type="match status" value="1"/>
</dbReference>
<dbReference type="PROSITE" id="PS50011">
    <property type="entry name" value="PROTEIN_KINASE_DOM"/>
    <property type="match status" value="1"/>
</dbReference>
<evidence type="ECO:0000313" key="10">
    <source>
        <dbReference type="Proteomes" id="UP001595851"/>
    </source>
</evidence>
<dbReference type="InterPro" id="IPR000719">
    <property type="entry name" value="Prot_kinase_dom"/>
</dbReference>
<dbReference type="InterPro" id="IPR017441">
    <property type="entry name" value="Protein_kinase_ATP_BS"/>
</dbReference>
<proteinExistence type="predicted"/>
<gene>
    <name evidence="9" type="ORF">ACFOY2_43640</name>
</gene>
<dbReference type="Gene3D" id="1.10.510.10">
    <property type="entry name" value="Transferase(Phosphotransferase) domain 1"/>
    <property type="match status" value="1"/>
</dbReference>
<dbReference type="PROSITE" id="PS00109">
    <property type="entry name" value="PROTEIN_KINASE_TYR"/>
    <property type="match status" value="1"/>
</dbReference>
<keyword evidence="5 6" id="KW-0067">ATP-binding</keyword>
<evidence type="ECO:0000259" key="7">
    <source>
        <dbReference type="PROSITE" id="PS50006"/>
    </source>
</evidence>
<dbReference type="PANTHER" id="PTHR43289">
    <property type="entry name" value="MITOGEN-ACTIVATED PROTEIN KINASE KINASE KINASE 20-RELATED"/>
    <property type="match status" value="1"/>
</dbReference>
<evidence type="ECO:0000313" key="9">
    <source>
        <dbReference type="EMBL" id="MFC4014184.1"/>
    </source>
</evidence>
<dbReference type="InterPro" id="IPR008984">
    <property type="entry name" value="SMAD_FHA_dom_sf"/>
</dbReference>
<feature type="binding site" evidence="6">
    <location>
        <position position="162"/>
    </location>
    <ligand>
        <name>ATP</name>
        <dbReference type="ChEBI" id="CHEBI:30616"/>
    </ligand>
</feature>
<dbReference type="Pfam" id="PF00069">
    <property type="entry name" value="Pkinase"/>
    <property type="match status" value="1"/>
</dbReference>
<dbReference type="RefSeq" id="WP_379534169.1">
    <property type="nucleotide sequence ID" value="NZ_JBHSBI010000033.1"/>
</dbReference>